<protein>
    <recommendedName>
        <fullName evidence="2">DUF2059 domain-containing protein</fullName>
    </recommendedName>
</protein>
<dbReference type="InterPro" id="IPR018637">
    <property type="entry name" value="DUF2059"/>
</dbReference>
<dbReference type="Proteomes" id="UP000528964">
    <property type="component" value="Unassembled WGS sequence"/>
</dbReference>
<keyword evidence="4" id="KW-1185">Reference proteome</keyword>
<sequence length="163" mass="18158">MILSLAPRRAASAVLFAAVMACAPASAADLKLARQVVEVSGAASSFKDIVPIFLDEAKRTFVRTNPELSGDLDQAIKTLTPEFEQRREQLLDEIARAYAARFSEQELMEIKTFYETPTGAKLVKALPGILQESYDKTNAWSRQMSQDVVTRLREELKKKGHDL</sequence>
<dbReference type="RefSeq" id="WP_183393572.1">
    <property type="nucleotide sequence ID" value="NZ_JACIDR010000001.1"/>
</dbReference>
<accession>A0A7W6GE57</accession>
<evidence type="ECO:0000313" key="3">
    <source>
        <dbReference type="EMBL" id="MBB3971718.1"/>
    </source>
</evidence>
<reference evidence="3 4" key="1">
    <citation type="submission" date="2020-08" db="EMBL/GenBank/DDBJ databases">
        <title>Genomic Encyclopedia of Type Strains, Phase IV (KMG-IV): sequencing the most valuable type-strain genomes for metagenomic binning, comparative biology and taxonomic classification.</title>
        <authorList>
            <person name="Goeker M."/>
        </authorList>
    </citation>
    <scope>NUCLEOTIDE SEQUENCE [LARGE SCALE GENOMIC DNA]</scope>
    <source>
        <strain evidence="3 4">DSM 25481</strain>
    </source>
</reference>
<evidence type="ECO:0000313" key="4">
    <source>
        <dbReference type="Proteomes" id="UP000528964"/>
    </source>
</evidence>
<gene>
    <name evidence="3" type="ORF">GGR24_000351</name>
</gene>
<dbReference type="Pfam" id="PF09832">
    <property type="entry name" value="DUF2059"/>
    <property type="match status" value="1"/>
</dbReference>
<feature type="domain" description="DUF2059" evidence="2">
    <location>
        <begin position="88"/>
        <end position="147"/>
    </location>
</feature>
<proteinExistence type="predicted"/>
<dbReference type="AlphaFoldDB" id="A0A7W6GE57"/>
<evidence type="ECO:0000259" key="2">
    <source>
        <dbReference type="Pfam" id="PF09832"/>
    </source>
</evidence>
<organism evidence="3 4">
    <name type="scientific">Hansschlegelia beijingensis</name>
    <dbReference type="NCBI Taxonomy" id="1133344"/>
    <lineage>
        <taxon>Bacteria</taxon>
        <taxon>Pseudomonadati</taxon>
        <taxon>Pseudomonadota</taxon>
        <taxon>Alphaproteobacteria</taxon>
        <taxon>Hyphomicrobiales</taxon>
        <taxon>Methylopilaceae</taxon>
        <taxon>Hansschlegelia</taxon>
    </lineage>
</organism>
<evidence type="ECO:0000256" key="1">
    <source>
        <dbReference type="SAM" id="SignalP"/>
    </source>
</evidence>
<dbReference type="EMBL" id="JACIDR010000001">
    <property type="protein sequence ID" value="MBB3971718.1"/>
    <property type="molecule type" value="Genomic_DNA"/>
</dbReference>
<feature type="signal peptide" evidence="1">
    <location>
        <begin position="1"/>
        <end position="27"/>
    </location>
</feature>
<feature type="chain" id="PRO_5030626426" description="DUF2059 domain-containing protein" evidence="1">
    <location>
        <begin position="28"/>
        <end position="163"/>
    </location>
</feature>
<name>A0A7W6GE57_9HYPH</name>
<keyword evidence="1" id="KW-0732">Signal</keyword>
<comment type="caution">
    <text evidence="3">The sequence shown here is derived from an EMBL/GenBank/DDBJ whole genome shotgun (WGS) entry which is preliminary data.</text>
</comment>